<comment type="function">
    <text evidence="4">Catalyzes the reversible oxidation of malate to oxaloacetate.</text>
</comment>
<name>A0A0K1EAU3_CHOCO</name>
<evidence type="ECO:0000256" key="6">
    <source>
        <dbReference type="PIRSR" id="PIRSR000102-2"/>
    </source>
</evidence>
<gene>
    <name evidence="10" type="primary">mdH</name>
    <name evidence="4" type="synonym">mdh</name>
    <name evidence="10" type="ORF">CMC5_021150</name>
</gene>
<dbReference type="EMBL" id="CP012159">
    <property type="protein sequence ID" value="AKT37974.1"/>
    <property type="molecule type" value="Genomic_DNA"/>
</dbReference>
<evidence type="ECO:0000313" key="11">
    <source>
        <dbReference type="Proteomes" id="UP000067626"/>
    </source>
</evidence>
<feature type="binding site" evidence="4 7">
    <location>
        <begin position="122"/>
        <end position="124"/>
    </location>
    <ligand>
        <name>NAD(+)</name>
        <dbReference type="ChEBI" id="CHEBI:57540"/>
    </ligand>
</feature>
<feature type="binding site" evidence="4 6">
    <location>
        <position position="92"/>
    </location>
    <ligand>
        <name>substrate</name>
    </ligand>
</feature>
<dbReference type="CDD" id="cd01339">
    <property type="entry name" value="LDH-like_MDH"/>
    <property type="match status" value="1"/>
</dbReference>
<evidence type="ECO:0000313" key="10">
    <source>
        <dbReference type="EMBL" id="AKT37974.1"/>
    </source>
</evidence>
<dbReference type="EC" id="1.1.1.37" evidence="4"/>
<evidence type="ECO:0000256" key="7">
    <source>
        <dbReference type="PIRSR" id="PIRSR000102-3"/>
    </source>
</evidence>
<dbReference type="SUPFAM" id="SSF51735">
    <property type="entry name" value="NAD(P)-binding Rossmann-fold domains"/>
    <property type="match status" value="1"/>
</dbReference>
<dbReference type="SUPFAM" id="SSF56327">
    <property type="entry name" value="LDH C-terminal domain-like"/>
    <property type="match status" value="1"/>
</dbReference>
<dbReference type="KEGG" id="ccro:CMC5_021150"/>
<feature type="binding site" evidence="4 7">
    <location>
        <position position="35"/>
    </location>
    <ligand>
        <name>NAD(+)</name>
        <dbReference type="ChEBI" id="CHEBI:57540"/>
    </ligand>
</feature>
<evidence type="ECO:0000256" key="1">
    <source>
        <dbReference type="ARBA" id="ARBA00022532"/>
    </source>
</evidence>
<dbReference type="NCBIfam" id="TIGR01763">
    <property type="entry name" value="MalateDH_bact"/>
    <property type="match status" value="1"/>
</dbReference>
<evidence type="ECO:0000256" key="3">
    <source>
        <dbReference type="ARBA" id="ARBA00023027"/>
    </source>
</evidence>
<feature type="binding site" evidence="4 7">
    <location>
        <position position="99"/>
    </location>
    <ligand>
        <name>NAD(+)</name>
        <dbReference type="ChEBI" id="CHEBI:57540"/>
    </ligand>
</feature>
<dbReference type="PANTHER" id="PTHR43128">
    <property type="entry name" value="L-2-HYDROXYCARBOXYLATE DEHYDROGENASE (NAD(P)(+))"/>
    <property type="match status" value="1"/>
</dbReference>
<dbReference type="FunFam" id="3.40.50.720:FF:000018">
    <property type="entry name" value="Malate dehydrogenase"/>
    <property type="match status" value="1"/>
</dbReference>
<accession>A0A0K1EAU3</accession>
<feature type="domain" description="Lactate/malate dehydrogenase N-terminal" evidence="8">
    <location>
        <begin position="6"/>
        <end position="146"/>
    </location>
</feature>
<dbReference type="InterPro" id="IPR036291">
    <property type="entry name" value="NAD(P)-bd_dom_sf"/>
</dbReference>
<protein>
    <recommendedName>
        <fullName evidence="4">Malate dehydrogenase</fullName>
        <ecNumber evidence="4">1.1.1.37</ecNumber>
    </recommendedName>
</protein>
<dbReference type="HAMAP" id="MF_00487">
    <property type="entry name" value="Malate_dehydrog_3"/>
    <property type="match status" value="1"/>
</dbReference>
<comment type="similarity">
    <text evidence="4">Belongs to the LDH/MDH superfamily. MDH type 3 family.</text>
</comment>
<dbReference type="Gene3D" id="3.40.50.720">
    <property type="entry name" value="NAD(P)-binding Rossmann-like Domain"/>
    <property type="match status" value="1"/>
</dbReference>
<dbReference type="OrthoDB" id="9802969at2"/>
<dbReference type="InterPro" id="IPR001557">
    <property type="entry name" value="L-lactate/malate_DH"/>
</dbReference>
<dbReference type="PATRIC" id="fig|52.7.peg.2278"/>
<dbReference type="GO" id="GO:0006089">
    <property type="term" value="P:lactate metabolic process"/>
    <property type="evidence" value="ECO:0007669"/>
    <property type="project" value="TreeGrafter"/>
</dbReference>
<evidence type="ECO:0000256" key="4">
    <source>
        <dbReference type="HAMAP-Rule" id="MF_00487"/>
    </source>
</evidence>
<dbReference type="InterPro" id="IPR011275">
    <property type="entry name" value="Malate_DH_type3"/>
</dbReference>
<evidence type="ECO:0000259" key="9">
    <source>
        <dbReference type="Pfam" id="PF02866"/>
    </source>
</evidence>
<evidence type="ECO:0000256" key="2">
    <source>
        <dbReference type="ARBA" id="ARBA00023002"/>
    </source>
</evidence>
<dbReference type="GO" id="GO:0006099">
    <property type="term" value="P:tricarboxylic acid cycle"/>
    <property type="evidence" value="ECO:0007669"/>
    <property type="project" value="UniProtKB-UniRule"/>
</dbReference>
<organism evidence="10 11">
    <name type="scientific">Chondromyces crocatus</name>
    <dbReference type="NCBI Taxonomy" id="52"/>
    <lineage>
        <taxon>Bacteria</taxon>
        <taxon>Pseudomonadati</taxon>
        <taxon>Myxococcota</taxon>
        <taxon>Polyangia</taxon>
        <taxon>Polyangiales</taxon>
        <taxon>Polyangiaceae</taxon>
        <taxon>Chondromyces</taxon>
    </lineage>
</organism>
<feature type="active site" description="Proton acceptor" evidence="4 5">
    <location>
        <position position="179"/>
    </location>
</feature>
<dbReference type="InterPro" id="IPR022383">
    <property type="entry name" value="Lactate/malate_DH_C"/>
</dbReference>
<dbReference type="FunFam" id="3.90.110.10:FF:000004">
    <property type="entry name" value="Malate dehydrogenase"/>
    <property type="match status" value="1"/>
</dbReference>
<dbReference type="Proteomes" id="UP000067626">
    <property type="component" value="Chromosome"/>
</dbReference>
<comment type="catalytic activity">
    <reaction evidence="4">
        <text>(S)-malate + NAD(+) = oxaloacetate + NADH + H(+)</text>
        <dbReference type="Rhea" id="RHEA:21432"/>
        <dbReference type="ChEBI" id="CHEBI:15378"/>
        <dbReference type="ChEBI" id="CHEBI:15589"/>
        <dbReference type="ChEBI" id="CHEBI:16452"/>
        <dbReference type="ChEBI" id="CHEBI:57540"/>
        <dbReference type="ChEBI" id="CHEBI:57945"/>
        <dbReference type="EC" id="1.1.1.37"/>
    </reaction>
</comment>
<evidence type="ECO:0000259" key="8">
    <source>
        <dbReference type="Pfam" id="PF00056"/>
    </source>
</evidence>
<feature type="binding site" evidence="4 6">
    <location>
        <position position="124"/>
    </location>
    <ligand>
        <name>substrate</name>
    </ligand>
</feature>
<dbReference type="GO" id="GO:0004459">
    <property type="term" value="F:L-lactate dehydrogenase (NAD+) activity"/>
    <property type="evidence" value="ECO:0007669"/>
    <property type="project" value="TreeGrafter"/>
</dbReference>
<keyword evidence="2 4" id="KW-0560">Oxidoreductase</keyword>
<proteinExistence type="inferred from homology"/>
<dbReference type="PIRSF" id="PIRSF000102">
    <property type="entry name" value="Lac_mal_DH"/>
    <property type="match status" value="1"/>
</dbReference>
<dbReference type="STRING" id="52.CMC5_021150"/>
<dbReference type="PANTHER" id="PTHR43128:SF16">
    <property type="entry name" value="L-LACTATE DEHYDROGENASE"/>
    <property type="match status" value="1"/>
</dbReference>
<reference evidence="10 11" key="1">
    <citation type="submission" date="2015-07" db="EMBL/GenBank/DDBJ databases">
        <title>Genome analysis of myxobacterium Chondromyces crocatus Cm c5 reveals a high potential for natural compound synthesis and the genetic basis for the loss of fruiting body formation.</title>
        <authorList>
            <person name="Zaburannyi N."/>
            <person name="Bunk B."/>
            <person name="Maier J."/>
            <person name="Overmann J."/>
            <person name="Mueller R."/>
        </authorList>
    </citation>
    <scope>NUCLEOTIDE SEQUENCE [LARGE SCALE GENOMIC DNA]</scope>
    <source>
        <strain evidence="10 11">Cm c5</strain>
    </source>
</reference>
<dbReference type="Pfam" id="PF00056">
    <property type="entry name" value="Ldh_1_N"/>
    <property type="match status" value="1"/>
</dbReference>
<dbReference type="NCBIfam" id="NF004863">
    <property type="entry name" value="PRK06223.1"/>
    <property type="match status" value="1"/>
</dbReference>
<feature type="domain" description="Lactate/malate dehydrogenase C-terminal" evidence="9">
    <location>
        <begin position="151"/>
        <end position="303"/>
    </location>
</feature>
<dbReference type="GO" id="GO:0030060">
    <property type="term" value="F:L-malate dehydrogenase (NAD+) activity"/>
    <property type="evidence" value="ECO:0007669"/>
    <property type="project" value="UniProtKB-UniRule"/>
</dbReference>
<dbReference type="AlphaFoldDB" id="A0A0K1EAU3"/>
<dbReference type="PRINTS" id="PR00086">
    <property type="entry name" value="LLDHDRGNASE"/>
</dbReference>
<keyword evidence="1 4" id="KW-0816">Tricarboxylic acid cycle</keyword>
<keyword evidence="3 4" id="KW-0520">NAD</keyword>
<evidence type="ECO:0000256" key="5">
    <source>
        <dbReference type="PIRSR" id="PIRSR000102-1"/>
    </source>
</evidence>
<feature type="binding site" evidence="4 6">
    <location>
        <position position="155"/>
    </location>
    <ligand>
        <name>substrate</name>
    </ligand>
</feature>
<dbReference type="InterPro" id="IPR001236">
    <property type="entry name" value="Lactate/malate_DH_N"/>
</dbReference>
<keyword evidence="11" id="KW-1185">Reference proteome</keyword>
<sequence>MSKRKKIALIGAGNIGGELAALIARKQLGDVVLFDIPSKTNFAKGKALDLEQNSAILGYDASITGSSDWKDCAGADVIIVTAGIPRKPGQSRDDLVATNLPIIRSVADGAKEHCPDAFVIVISNPLDAMVYEYKRRTGAPREKVVGMAGVLDSARFQLFLAREAGVSVKDVRAMVLGGHGDDMVPVLSATTINGVNISKFIGKEKLDAIIERTRKGGGEIVGLMGTSAYYAPASAAVAMAESYLLDQKRLLASAVYLTGEYGYNDLYMGVPVVIGGGGVEKIVELDLSADEKEMLAKSAKSVQGITDVVKASA</sequence>
<dbReference type="InterPro" id="IPR015955">
    <property type="entry name" value="Lactate_DH/Glyco_Ohase_4_C"/>
</dbReference>
<feature type="binding site" evidence="4 6">
    <location>
        <position position="86"/>
    </location>
    <ligand>
        <name>substrate</name>
    </ligand>
</feature>
<dbReference type="Pfam" id="PF02866">
    <property type="entry name" value="Ldh_1_C"/>
    <property type="match status" value="1"/>
</dbReference>
<feature type="binding site" evidence="4 7">
    <location>
        <begin position="11"/>
        <end position="16"/>
    </location>
    <ligand>
        <name>NAD(+)</name>
        <dbReference type="ChEBI" id="CHEBI:57540"/>
    </ligand>
</feature>
<dbReference type="RefSeq" id="WP_050430268.1">
    <property type="nucleotide sequence ID" value="NZ_CP012159.1"/>
</dbReference>
<dbReference type="Gene3D" id="3.90.110.10">
    <property type="entry name" value="Lactate dehydrogenase/glycoside hydrolase, family 4, C-terminal"/>
    <property type="match status" value="1"/>
</dbReference>